<sequence>MSETTRLKDSPPSGKAGYQKAGFIALPSCTNPIFLTSEQSLVAIKILANSKSLTIISSYSSPYSEIDINPRETSNLLTSINEEDSVLGTDFNTHNRFWGYNEEDLRGEKVLNLITSHNTSNASPTFQQGDSSGWPDLTITSNSHFTQNCTWEVLQETITTATINSYRSP</sequence>
<dbReference type="EMBL" id="CAXIEN010000153">
    <property type="protein sequence ID" value="CAL1282153.1"/>
    <property type="molecule type" value="Genomic_DNA"/>
</dbReference>
<dbReference type="InterPro" id="IPR036691">
    <property type="entry name" value="Endo/exonu/phosph_ase_sf"/>
</dbReference>
<dbReference type="Proteomes" id="UP001497382">
    <property type="component" value="Unassembled WGS sequence"/>
</dbReference>
<keyword evidence="3" id="KW-1185">Reference proteome</keyword>
<feature type="domain" description="Endonuclease/exonuclease/phosphatase" evidence="1">
    <location>
        <begin position="54"/>
        <end position="152"/>
    </location>
</feature>
<dbReference type="AlphaFoldDB" id="A0AAV2AHR3"/>
<dbReference type="InterPro" id="IPR005135">
    <property type="entry name" value="Endo/exonuclease/phosphatase"/>
</dbReference>
<proteinExistence type="predicted"/>
<evidence type="ECO:0000313" key="3">
    <source>
        <dbReference type="Proteomes" id="UP001497382"/>
    </source>
</evidence>
<gene>
    <name evidence="2" type="ORF">LARSCL_LOCUS11962</name>
</gene>
<dbReference type="SUPFAM" id="SSF56219">
    <property type="entry name" value="DNase I-like"/>
    <property type="match status" value="1"/>
</dbReference>
<dbReference type="Pfam" id="PF14529">
    <property type="entry name" value="Exo_endo_phos_2"/>
    <property type="match status" value="1"/>
</dbReference>
<organism evidence="2 3">
    <name type="scientific">Larinioides sclopetarius</name>
    <dbReference type="NCBI Taxonomy" id="280406"/>
    <lineage>
        <taxon>Eukaryota</taxon>
        <taxon>Metazoa</taxon>
        <taxon>Ecdysozoa</taxon>
        <taxon>Arthropoda</taxon>
        <taxon>Chelicerata</taxon>
        <taxon>Arachnida</taxon>
        <taxon>Araneae</taxon>
        <taxon>Araneomorphae</taxon>
        <taxon>Entelegynae</taxon>
        <taxon>Araneoidea</taxon>
        <taxon>Araneidae</taxon>
        <taxon>Larinioides</taxon>
    </lineage>
</organism>
<reference evidence="2 3" key="1">
    <citation type="submission" date="2024-04" db="EMBL/GenBank/DDBJ databases">
        <authorList>
            <person name="Rising A."/>
            <person name="Reimegard J."/>
            <person name="Sonavane S."/>
            <person name="Akerstrom W."/>
            <person name="Nylinder S."/>
            <person name="Hedman E."/>
            <person name="Kallberg Y."/>
        </authorList>
    </citation>
    <scope>NUCLEOTIDE SEQUENCE [LARGE SCALE GENOMIC DNA]</scope>
</reference>
<name>A0AAV2AHR3_9ARAC</name>
<comment type="caution">
    <text evidence="2">The sequence shown here is derived from an EMBL/GenBank/DDBJ whole genome shotgun (WGS) entry which is preliminary data.</text>
</comment>
<evidence type="ECO:0000313" key="2">
    <source>
        <dbReference type="EMBL" id="CAL1282153.1"/>
    </source>
</evidence>
<dbReference type="Gene3D" id="3.60.10.10">
    <property type="entry name" value="Endonuclease/exonuclease/phosphatase"/>
    <property type="match status" value="1"/>
</dbReference>
<dbReference type="GO" id="GO:0003824">
    <property type="term" value="F:catalytic activity"/>
    <property type="evidence" value="ECO:0007669"/>
    <property type="project" value="InterPro"/>
</dbReference>
<evidence type="ECO:0000259" key="1">
    <source>
        <dbReference type="Pfam" id="PF14529"/>
    </source>
</evidence>
<protein>
    <recommendedName>
        <fullName evidence="1">Endonuclease/exonuclease/phosphatase domain-containing protein</fullName>
    </recommendedName>
</protein>
<accession>A0AAV2AHR3</accession>